<feature type="transmembrane region" description="Helical" evidence="1">
    <location>
        <begin position="168"/>
        <end position="189"/>
    </location>
</feature>
<organism evidence="3 4">
    <name type="scientific">Armillaria solidipes</name>
    <dbReference type="NCBI Taxonomy" id="1076256"/>
    <lineage>
        <taxon>Eukaryota</taxon>
        <taxon>Fungi</taxon>
        <taxon>Dikarya</taxon>
        <taxon>Basidiomycota</taxon>
        <taxon>Agaricomycotina</taxon>
        <taxon>Agaricomycetes</taxon>
        <taxon>Agaricomycetidae</taxon>
        <taxon>Agaricales</taxon>
        <taxon>Marasmiineae</taxon>
        <taxon>Physalacriaceae</taxon>
        <taxon>Armillaria</taxon>
    </lineage>
</organism>
<accession>A0A2H3AQQ1</accession>
<proteinExistence type="predicted"/>
<evidence type="ECO:0000313" key="3">
    <source>
        <dbReference type="EMBL" id="PBK61095.1"/>
    </source>
</evidence>
<feature type="transmembrane region" description="Helical" evidence="1">
    <location>
        <begin position="237"/>
        <end position="258"/>
    </location>
</feature>
<dbReference type="PANTHER" id="PTHR40465">
    <property type="entry name" value="CHROMOSOME 1, WHOLE GENOME SHOTGUN SEQUENCE"/>
    <property type="match status" value="1"/>
</dbReference>
<dbReference type="Pfam" id="PF20152">
    <property type="entry name" value="DUF6534"/>
    <property type="match status" value="1"/>
</dbReference>
<keyword evidence="4" id="KW-1185">Reference proteome</keyword>
<evidence type="ECO:0000256" key="1">
    <source>
        <dbReference type="SAM" id="Phobius"/>
    </source>
</evidence>
<name>A0A2H3AQQ1_9AGAR</name>
<keyword evidence="1" id="KW-1133">Transmembrane helix</keyword>
<feature type="domain" description="DUF6534" evidence="2">
    <location>
        <begin position="174"/>
        <end position="262"/>
    </location>
</feature>
<feature type="transmembrane region" description="Helical" evidence="1">
    <location>
        <begin position="201"/>
        <end position="231"/>
    </location>
</feature>
<dbReference type="PANTHER" id="PTHR40465:SF1">
    <property type="entry name" value="DUF6534 DOMAIN-CONTAINING PROTEIN"/>
    <property type="match status" value="1"/>
</dbReference>
<feature type="transmembrane region" description="Helical" evidence="1">
    <location>
        <begin position="127"/>
        <end position="148"/>
    </location>
</feature>
<sequence>MSSSPVSVAIPSLASTLGAVYLGSSIALVLYGITNLQTFLYYKRYPGDWWFYRYSVAVLWVLDTLHIVLSTHALYFYLIESFGNYLGLIKIVWSFKLDVLLNNLLIFGVHIVYSVRLWMLGRHFHRIVPWFIVLVVLGSCASTILLSYDVYMISDFVELNDISRTIDGSLATGATLDIIITLALCYYLLKIRAVTTISRHVFTKLVVVVRFVLISGLATAACSLIILITFLASPDTLVFAGIALLISKLYINSLLAMFNARDQKKRQGSSVSGSLPPVKDHDEERIIDIVPFSTIGQATRTLDKSIDEQFKLELQSHGSR</sequence>
<feature type="transmembrane region" description="Helical" evidence="1">
    <location>
        <begin position="99"/>
        <end position="120"/>
    </location>
</feature>
<keyword evidence="1" id="KW-0472">Membrane</keyword>
<protein>
    <recommendedName>
        <fullName evidence="2">DUF6534 domain-containing protein</fullName>
    </recommendedName>
</protein>
<dbReference type="Proteomes" id="UP000218334">
    <property type="component" value="Unassembled WGS sequence"/>
</dbReference>
<dbReference type="InterPro" id="IPR045339">
    <property type="entry name" value="DUF6534"/>
</dbReference>
<reference evidence="4" key="1">
    <citation type="journal article" date="2017" name="Nat. Ecol. Evol.">
        <title>Genome expansion and lineage-specific genetic innovations in the forest pathogenic fungi Armillaria.</title>
        <authorList>
            <person name="Sipos G."/>
            <person name="Prasanna A.N."/>
            <person name="Walter M.C."/>
            <person name="O'Connor E."/>
            <person name="Balint B."/>
            <person name="Krizsan K."/>
            <person name="Kiss B."/>
            <person name="Hess J."/>
            <person name="Varga T."/>
            <person name="Slot J."/>
            <person name="Riley R."/>
            <person name="Boka B."/>
            <person name="Rigling D."/>
            <person name="Barry K."/>
            <person name="Lee J."/>
            <person name="Mihaltcheva S."/>
            <person name="LaButti K."/>
            <person name="Lipzen A."/>
            <person name="Waldron R."/>
            <person name="Moloney N.M."/>
            <person name="Sperisen C."/>
            <person name="Kredics L."/>
            <person name="Vagvoelgyi C."/>
            <person name="Patrignani A."/>
            <person name="Fitzpatrick D."/>
            <person name="Nagy I."/>
            <person name="Doyle S."/>
            <person name="Anderson J.B."/>
            <person name="Grigoriev I.V."/>
            <person name="Gueldener U."/>
            <person name="Muensterkoetter M."/>
            <person name="Nagy L.G."/>
        </authorList>
    </citation>
    <scope>NUCLEOTIDE SEQUENCE [LARGE SCALE GENOMIC DNA]</scope>
    <source>
        <strain evidence="4">28-4</strain>
    </source>
</reference>
<feature type="transmembrane region" description="Helical" evidence="1">
    <location>
        <begin position="54"/>
        <end position="79"/>
    </location>
</feature>
<evidence type="ECO:0000313" key="4">
    <source>
        <dbReference type="Proteomes" id="UP000218334"/>
    </source>
</evidence>
<gene>
    <name evidence="3" type="ORF">ARMSODRAFT_1025994</name>
</gene>
<evidence type="ECO:0000259" key="2">
    <source>
        <dbReference type="Pfam" id="PF20152"/>
    </source>
</evidence>
<keyword evidence="1" id="KW-0812">Transmembrane</keyword>
<dbReference type="AlphaFoldDB" id="A0A2H3AQQ1"/>
<feature type="transmembrane region" description="Helical" evidence="1">
    <location>
        <begin position="20"/>
        <end position="42"/>
    </location>
</feature>
<dbReference type="EMBL" id="KZ293479">
    <property type="protein sequence ID" value="PBK61095.1"/>
    <property type="molecule type" value="Genomic_DNA"/>
</dbReference>